<proteinExistence type="predicted"/>
<evidence type="ECO:0000313" key="1">
    <source>
        <dbReference type="EMBL" id="KAK9323201.1"/>
    </source>
</evidence>
<gene>
    <name evidence="1" type="ORF">V1517DRAFT_320980</name>
</gene>
<dbReference type="Proteomes" id="UP001489719">
    <property type="component" value="Unassembled WGS sequence"/>
</dbReference>
<accession>A0ACC3TQL8</accession>
<name>A0ACC3TQL8_9ASCO</name>
<evidence type="ECO:0000313" key="2">
    <source>
        <dbReference type="Proteomes" id="UP001489719"/>
    </source>
</evidence>
<reference evidence="2" key="1">
    <citation type="journal article" date="2024" name="Front. Bioeng. Biotechnol.">
        <title>Genome-scale model development and genomic sequencing of the oleaginous clade Lipomyces.</title>
        <authorList>
            <person name="Czajka J.J."/>
            <person name="Han Y."/>
            <person name="Kim J."/>
            <person name="Mondo S.J."/>
            <person name="Hofstad B.A."/>
            <person name="Robles A."/>
            <person name="Haridas S."/>
            <person name="Riley R."/>
            <person name="LaButti K."/>
            <person name="Pangilinan J."/>
            <person name="Andreopoulos W."/>
            <person name="Lipzen A."/>
            <person name="Yan J."/>
            <person name="Wang M."/>
            <person name="Ng V."/>
            <person name="Grigoriev I.V."/>
            <person name="Spatafora J.W."/>
            <person name="Magnuson J.K."/>
            <person name="Baker S.E."/>
            <person name="Pomraning K.R."/>
        </authorList>
    </citation>
    <scope>NUCLEOTIDE SEQUENCE [LARGE SCALE GENOMIC DNA]</scope>
    <source>
        <strain evidence="2">CBS 10300</strain>
    </source>
</reference>
<dbReference type="EMBL" id="MU970064">
    <property type="protein sequence ID" value="KAK9323201.1"/>
    <property type="molecule type" value="Genomic_DNA"/>
</dbReference>
<organism evidence="1 2">
    <name type="scientific">Lipomyces orientalis</name>
    <dbReference type="NCBI Taxonomy" id="1233043"/>
    <lineage>
        <taxon>Eukaryota</taxon>
        <taxon>Fungi</taxon>
        <taxon>Dikarya</taxon>
        <taxon>Ascomycota</taxon>
        <taxon>Saccharomycotina</taxon>
        <taxon>Lipomycetes</taxon>
        <taxon>Lipomycetales</taxon>
        <taxon>Lipomycetaceae</taxon>
        <taxon>Lipomyces</taxon>
    </lineage>
</organism>
<keyword evidence="2" id="KW-1185">Reference proteome</keyword>
<sequence>MSSRRPVSPIPEYPRLRTRRACQICRRRKVKCDGVAPSCGQCSLRGAMCYYKDDDKSTDSHGSVGSNQSSPIADNNKRRKLESPALQASPASQPSPIHSTVYSGITANNAGVESFIYYGPASTFSFIQHIHQEINAGIIEMTGVGDVPEGIRKYGFRDLFLGWNLERNPDAGSSAGAVKFLDPNTAAKFLENFWKTIGYIMPVYSKSYLQSVLDSMYSSKMPSFKSEAGLLCVLATGASLDGENDWSNLLYDRAIEIVKSTSEIISIDRVKVLLLLSHHQAMSGNMNMSYNLSGQGVRMAYACGLHREFPSLSQYSHDGSRSSQDRRVTIWSLYSFERLLSISLGRPSAFNDSELDVSLPDNDFLRYMAPLGRISMKSSNLIYGLHNSSVLTIWESARAIDEELAQYQADLPANLRFEDFGKPGVVLHVDAFAIGCHFYMFKTLTYRPFLLIDGLIRKEERLHAEQGLMSPPQSEERAFLPEACRRAVDAGRGLLLLLARSYSSNPMLAKMRFNSMFLQNACAILLFDILRDPSRTSEVMMNFEIINIALECYRLMKSDIGVESGLAMIEQVQARAKEAFQAASVKTSFPKSPVDYFSRQPVDINERIPPSRSQAAEASAHGGNDNERHFSAQSVDSLESNLADDAVAESNGVLSLDNLQFWDHWDEGFDWLKSGFMLPTESKPLDSL</sequence>
<protein>
    <submittedName>
        <fullName evidence="1">Fungal-specific transcription factor domain-containing protein</fullName>
    </submittedName>
</protein>
<comment type="caution">
    <text evidence="1">The sequence shown here is derived from an EMBL/GenBank/DDBJ whole genome shotgun (WGS) entry which is preliminary data.</text>
</comment>